<feature type="chain" id="PRO_5038409024" evidence="1">
    <location>
        <begin position="23"/>
        <end position="171"/>
    </location>
</feature>
<evidence type="ECO:0000313" key="2">
    <source>
        <dbReference type="EMBL" id="QNB45337.1"/>
    </source>
</evidence>
<dbReference type="InterPro" id="IPR015001">
    <property type="entry name" value="DUF1850"/>
</dbReference>
<feature type="signal peptide" evidence="1">
    <location>
        <begin position="1"/>
        <end position="22"/>
    </location>
</feature>
<dbReference type="Proteomes" id="UP000515847">
    <property type="component" value="Chromosome"/>
</dbReference>
<reference evidence="2 3" key="1">
    <citation type="journal article" date="2019" name="Front. Microbiol.">
        <title>Thermoanaerosceptrum fracticalcis gen. nov. sp. nov., a Novel Fumarate-Fermenting Microorganism From a Deep Fractured Carbonate Aquifer of the US Great Basin.</title>
        <authorList>
            <person name="Hamilton-Brehm S.D."/>
            <person name="Stewart L.E."/>
            <person name="Zavarin M."/>
            <person name="Caldwell M."/>
            <person name="Lawson P.A."/>
            <person name="Onstott T.C."/>
            <person name="Grzymski J."/>
            <person name="Neveux I."/>
            <person name="Lollar B.S."/>
            <person name="Russell C.E."/>
            <person name="Moser D.P."/>
        </authorList>
    </citation>
    <scope>NUCLEOTIDE SEQUENCE [LARGE SCALE GENOMIC DNA]</scope>
    <source>
        <strain evidence="2 3">DRI-13</strain>
    </source>
</reference>
<gene>
    <name evidence="2" type="ORF">BR63_02820</name>
</gene>
<proteinExistence type="predicted"/>
<dbReference type="OrthoDB" id="4304at2"/>
<evidence type="ECO:0000256" key="1">
    <source>
        <dbReference type="SAM" id="SignalP"/>
    </source>
</evidence>
<organism evidence="2 3">
    <name type="scientific">Thermanaerosceptrum fracticalcis</name>
    <dbReference type="NCBI Taxonomy" id="1712410"/>
    <lineage>
        <taxon>Bacteria</taxon>
        <taxon>Bacillati</taxon>
        <taxon>Bacillota</taxon>
        <taxon>Clostridia</taxon>
        <taxon>Eubacteriales</taxon>
        <taxon>Peptococcaceae</taxon>
        <taxon>Thermanaerosceptrum</taxon>
    </lineage>
</organism>
<dbReference type="KEGG" id="tfr:BR63_02820"/>
<keyword evidence="3" id="KW-1185">Reference proteome</keyword>
<dbReference type="EMBL" id="CP045798">
    <property type="protein sequence ID" value="QNB45337.1"/>
    <property type="molecule type" value="Genomic_DNA"/>
</dbReference>
<accession>A0A7G6DZT3</accession>
<sequence length="171" mass="19956">MKNKFYFFLTCALIIWSLSVPQTCLVLSDQLTSEGYFLALVKDKEEFSLAWRHSVELQPWEETFRVNLKNQEFVLVETRFRAYGAGVPNVSPGRYALENGFIVYKNLNQPYTSLPFYLSHYALYHLKIGNQDYNLSLLVPDNTKVSLSLQKLSRGAYFWSALKLYWKKMLA</sequence>
<keyword evidence="1" id="KW-0732">Signal</keyword>
<dbReference type="AlphaFoldDB" id="A0A7G6DZT3"/>
<evidence type="ECO:0000313" key="3">
    <source>
        <dbReference type="Proteomes" id="UP000515847"/>
    </source>
</evidence>
<protein>
    <submittedName>
        <fullName evidence="2">DUF1850 domain-containing protein</fullName>
    </submittedName>
</protein>
<dbReference type="Pfam" id="PF08905">
    <property type="entry name" value="DUF1850"/>
    <property type="match status" value="1"/>
</dbReference>
<dbReference type="RefSeq" id="WP_051965649.1">
    <property type="nucleotide sequence ID" value="NZ_CP045798.1"/>
</dbReference>
<name>A0A7G6DZT3_THEFR</name>